<proteinExistence type="predicted"/>
<dbReference type="OrthoDB" id="21449at2759"/>
<protein>
    <submittedName>
        <fullName evidence="10">Transcription factor GTE6</fullName>
    </submittedName>
</protein>
<dbReference type="SUPFAM" id="SSF47370">
    <property type="entry name" value="Bromodomain"/>
    <property type="match status" value="1"/>
</dbReference>
<dbReference type="SMART" id="SM00297">
    <property type="entry name" value="BROMO"/>
    <property type="match status" value="1"/>
</dbReference>
<dbReference type="InterPro" id="IPR038336">
    <property type="entry name" value="NET_sf"/>
</dbReference>
<evidence type="ECO:0000313" key="10">
    <source>
        <dbReference type="RefSeq" id="XP_008786482.2"/>
    </source>
</evidence>
<dbReference type="PRINTS" id="PR00503">
    <property type="entry name" value="BROMODOMAIN"/>
</dbReference>
<dbReference type="Proteomes" id="UP000228380">
    <property type="component" value="Chromosome 14"/>
</dbReference>
<accession>A0A8B7BVV2</accession>
<dbReference type="GeneID" id="103704809"/>
<feature type="domain" description="NET" evidence="8">
    <location>
        <begin position="290"/>
        <end position="371"/>
    </location>
</feature>
<dbReference type="KEGG" id="pda:103704809"/>
<feature type="region of interest" description="Disordered" evidence="6">
    <location>
        <begin position="1"/>
        <end position="38"/>
    </location>
</feature>
<reference evidence="10" key="2">
    <citation type="submission" date="2025-08" db="UniProtKB">
        <authorList>
            <consortium name="RefSeq"/>
        </authorList>
    </citation>
    <scope>IDENTIFICATION</scope>
    <source>
        <tissue evidence="10">Young leaves</tissue>
    </source>
</reference>
<evidence type="ECO:0000256" key="1">
    <source>
        <dbReference type="ARBA" id="ARBA00023015"/>
    </source>
</evidence>
<evidence type="ECO:0000256" key="6">
    <source>
        <dbReference type="SAM" id="MobiDB-lite"/>
    </source>
</evidence>
<dbReference type="InterPro" id="IPR036427">
    <property type="entry name" value="Bromodomain-like_sf"/>
</dbReference>
<feature type="region of interest" description="Disordered" evidence="6">
    <location>
        <begin position="74"/>
        <end position="121"/>
    </location>
</feature>
<reference evidence="9" key="1">
    <citation type="journal article" date="2019" name="Nat. Commun.">
        <title>Genome-wide association mapping of date palm fruit traits.</title>
        <authorList>
            <person name="Hazzouri K.M."/>
            <person name="Gros-Balthazard M."/>
            <person name="Flowers J.M."/>
            <person name="Copetti D."/>
            <person name="Lemansour A."/>
            <person name="Lebrun M."/>
            <person name="Masmoudi K."/>
            <person name="Ferrand S."/>
            <person name="Dhar M.I."/>
            <person name="Fresquez Z.A."/>
            <person name="Rosas U."/>
            <person name="Zhang J."/>
            <person name="Talag J."/>
            <person name="Lee S."/>
            <person name="Kudrna D."/>
            <person name="Powell R.F."/>
            <person name="Leitch I.J."/>
            <person name="Krueger R.R."/>
            <person name="Wing R.A."/>
            <person name="Amiri K.M.A."/>
            <person name="Purugganan M.D."/>
        </authorList>
    </citation>
    <scope>NUCLEOTIDE SEQUENCE [LARGE SCALE GENOMIC DNA]</scope>
    <source>
        <strain evidence="9">cv. Khalas</strain>
    </source>
</reference>
<gene>
    <name evidence="10" type="primary">LOC103704809</name>
</gene>
<evidence type="ECO:0000256" key="4">
    <source>
        <dbReference type="PROSITE-ProRule" id="PRU00035"/>
    </source>
</evidence>
<dbReference type="PROSITE" id="PS50014">
    <property type="entry name" value="BROMODOMAIN_2"/>
    <property type="match status" value="1"/>
</dbReference>
<dbReference type="RefSeq" id="XP_008786482.2">
    <property type="nucleotide sequence ID" value="XM_008788260.4"/>
</dbReference>
<feature type="domain" description="Bromo" evidence="7">
    <location>
        <begin position="146"/>
        <end position="221"/>
    </location>
</feature>
<dbReference type="AlphaFoldDB" id="A0A8B7BVV2"/>
<feature type="coiled-coil region" evidence="5">
    <location>
        <begin position="243"/>
        <end position="292"/>
    </location>
</feature>
<feature type="compositionally biased region" description="Polar residues" evidence="6">
    <location>
        <begin position="97"/>
        <end position="114"/>
    </location>
</feature>
<dbReference type="PANTHER" id="PTHR45926">
    <property type="entry name" value="OSJNBA0053K19.4 PROTEIN"/>
    <property type="match status" value="1"/>
</dbReference>
<dbReference type="InterPro" id="IPR001487">
    <property type="entry name" value="Bromodomain"/>
</dbReference>
<dbReference type="Pfam" id="PF17035">
    <property type="entry name" value="BET"/>
    <property type="match status" value="1"/>
</dbReference>
<evidence type="ECO:0000256" key="2">
    <source>
        <dbReference type="ARBA" id="ARBA00023117"/>
    </source>
</evidence>
<dbReference type="Gene3D" id="1.20.920.10">
    <property type="entry name" value="Bromodomain-like"/>
    <property type="match status" value="1"/>
</dbReference>
<evidence type="ECO:0000256" key="5">
    <source>
        <dbReference type="SAM" id="Coils"/>
    </source>
</evidence>
<evidence type="ECO:0000313" key="9">
    <source>
        <dbReference type="Proteomes" id="UP000228380"/>
    </source>
</evidence>
<name>A0A8B7BVV2_PHODC</name>
<keyword evidence="9" id="KW-1185">Reference proteome</keyword>
<evidence type="ECO:0000259" key="8">
    <source>
        <dbReference type="PROSITE" id="PS51525"/>
    </source>
</evidence>
<dbReference type="Gene3D" id="1.20.1270.220">
    <property type="match status" value="1"/>
</dbReference>
<evidence type="ECO:0000256" key="3">
    <source>
        <dbReference type="ARBA" id="ARBA00023163"/>
    </source>
</evidence>
<feature type="compositionally biased region" description="Polar residues" evidence="6">
    <location>
        <begin position="74"/>
        <end position="84"/>
    </location>
</feature>
<dbReference type="Pfam" id="PF00439">
    <property type="entry name" value="Bromodomain"/>
    <property type="match status" value="1"/>
</dbReference>
<organism evidence="9 10">
    <name type="scientific">Phoenix dactylifera</name>
    <name type="common">Date palm</name>
    <dbReference type="NCBI Taxonomy" id="42345"/>
    <lineage>
        <taxon>Eukaryota</taxon>
        <taxon>Viridiplantae</taxon>
        <taxon>Streptophyta</taxon>
        <taxon>Embryophyta</taxon>
        <taxon>Tracheophyta</taxon>
        <taxon>Spermatophyta</taxon>
        <taxon>Magnoliopsida</taxon>
        <taxon>Liliopsida</taxon>
        <taxon>Arecaceae</taxon>
        <taxon>Coryphoideae</taxon>
        <taxon>Phoeniceae</taxon>
        <taxon>Phoenix</taxon>
    </lineage>
</organism>
<dbReference type="InterPro" id="IPR027353">
    <property type="entry name" value="NET_dom"/>
</dbReference>
<evidence type="ECO:0000259" key="7">
    <source>
        <dbReference type="PROSITE" id="PS50014"/>
    </source>
</evidence>
<keyword evidence="5" id="KW-0175">Coiled coil</keyword>
<keyword evidence="2 4" id="KW-0103">Bromodomain</keyword>
<keyword evidence="3" id="KW-0804">Transcription</keyword>
<sequence length="402" mass="45128">MEASSVLAEDGAVGTAPLPPPNEKGNDDGAGGAAVESGNRERVVEAFRHRVDDLVSKTDEVELKVNDITQFYASKKQPNNSKGSSVMKDKDKEKSLGINSGTNIVNNSGSNGNAKKQVDGSRKEVVCSKRMQELMRQFGTILKQITQHKWAWPFMKPVEVEALGLHDYYEVIKKPMDFSTIKNQMEAKDGSGYKNVREIYADVRLIFTNAMTYNDERSDVHVMAKTLLEKFEEKWLQLLPKVVEEEKRQKEEEARALANMQMAREAAFASMARETNNELDELNLHLQDLRESVIQRCRKMSADEKRKLGVGLSSLSPEDITKALEIIAQHNPSFPVAAEEVDLDMDAQSESTLWRLKFFVKSALELQAKNSASKADDNSKRKKEICDALAKTAKKRNKKLSS</sequence>
<keyword evidence="1" id="KW-0805">Transcription regulation</keyword>
<dbReference type="PROSITE" id="PS51525">
    <property type="entry name" value="NET"/>
    <property type="match status" value="1"/>
</dbReference>